<name>A0A9W7ZK50_9FUNG</name>
<evidence type="ECO:0000313" key="2">
    <source>
        <dbReference type="Proteomes" id="UP001150569"/>
    </source>
</evidence>
<evidence type="ECO:0000313" key="1">
    <source>
        <dbReference type="EMBL" id="KAJ1909615.1"/>
    </source>
</evidence>
<dbReference type="OrthoDB" id="1923667at2759"/>
<keyword evidence="2" id="KW-1185">Reference proteome</keyword>
<dbReference type="Proteomes" id="UP001150569">
    <property type="component" value="Unassembled WGS sequence"/>
</dbReference>
<gene>
    <name evidence="1" type="ORF">IWQ60_011070</name>
</gene>
<dbReference type="EMBL" id="JANBPT010001172">
    <property type="protein sequence ID" value="KAJ1909615.1"/>
    <property type="molecule type" value="Genomic_DNA"/>
</dbReference>
<protein>
    <submittedName>
        <fullName evidence="1">Uncharacterized protein</fullName>
    </submittedName>
</protein>
<sequence>RTLACFSDTLDDAPQSMPAMLGAVMQMLQGNQEIIVVGERDHPQTQAYLEYLHQGHFMPNRVLMLADPSSHGELAQGNGVVAEIMANHRRQGEGEEAKDTKVAPRVYICENSTCGLPLSSLKELKARLPV</sequence>
<proteinExistence type="predicted"/>
<comment type="caution">
    <text evidence="1">The sequence shown here is derived from an EMBL/GenBank/DDBJ whole genome shotgun (WGS) entry which is preliminary data.</text>
</comment>
<reference evidence="1" key="1">
    <citation type="submission" date="2022-07" db="EMBL/GenBank/DDBJ databases">
        <title>Phylogenomic reconstructions and comparative analyses of Kickxellomycotina fungi.</title>
        <authorList>
            <person name="Reynolds N.K."/>
            <person name="Stajich J.E."/>
            <person name="Barry K."/>
            <person name="Grigoriev I.V."/>
            <person name="Crous P."/>
            <person name="Smith M.E."/>
        </authorList>
    </citation>
    <scope>NUCLEOTIDE SEQUENCE</scope>
    <source>
        <strain evidence="1">RSA 861</strain>
    </source>
</reference>
<dbReference type="PANTHER" id="PTHR42899:SF1">
    <property type="entry name" value="SPERMATOGENESIS-ASSOCIATED PROTEIN 20"/>
    <property type="match status" value="1"/>
</dbReference>
<feature type="non-terminal residue" evidence="1">
    <location>
        <position position="1"/>
    </location>
</feature>
<dbReference type="PANTHER" id="PTHR42899">
    <property type="entry name" value="SPERMATOGENESIS-ASSOCIATED PROTEIN 20"/>
    <property type="match status" value="1"/>
</dbReference>
<dbReference type="InterPro" id="IPR024705">
    <property type="entry name" value="Ssp411"/>
</dbReference>
<organism evidence="1 2">
    <name type="scientific">Tieghemiomyces parasiticus</name>
    <dbReference type="NCBI Taxonomy" id="78921"/>
    <lineage>
        <taxon>Eukaryota</taxon>
        <taxon>Fungi</taxon>
        <taxon>Fungi incertae sedis</taxon>
        <taxon>Zoopagomycota</taxon>
        <taxon>Kickxellomycotina</taxon>
        <taxon>Dimargaritomycetes</taxon>
        <taxon>Dimargaritales</taxon>
        <taxon>Dimargaritaceae</taxon>
        <taxon>Tieghemiomyces</taxon>
    </lineage>
</organism>
<dbReference type="AlphaFoldDB" id="A0A9W7ZK50"/>
<accession>A0A9W7ZK50</accession>